<name>A0A4Y2VLY5_ARAVE</name>
<gene>
    <name evidence="1" type="ORF">AVEN_4601_1</name>
</gene>
<dbReference type="AlphaFoldDB" id="A0A4Y2VLY5"/>
<protein>
    <submittedName>
        <fullName evidence="1">Uncharacterized protein</fullName>
    </submittedName>
</protein>
<evidence type="ECO:0000313" key="2">
    <source>
        <dbReference type="Proteomes" id="UP000499080"/>
    </source>
</evidence>
<dbReference type="EMBL" id="BGPR01048621">
    <property type="protein sequence ID" value="GBO25641.1"/>
    <property type="molecule type" value="Genomic_DNA"/>
</dbReference>
<proteinExistence type="predicted"/>
<organism evidence="1 2">
    <name type="scientific">Araneus ventricosus</name>
    <name type="common">Orbweaver spider</name>
    <name type="synonym">Epeira ventricosa</name>
    <dbReference type="NCBI Taxonomy" id="182803"/>
    <lineage>
        <taxon>Eukaryota</taxon>
        <taxon>Metazoa</taxon>
        <taxon>Ecdysozoa</taxon>
        <taxon>Arthropoda</taxon>
        <taxon>Chelicerata</taxon>
        <taxon>Arachnida</taxon>
        <taxon>Araneae</taxon>
        <taxon>Araneomorphae</taxon>
        <taxon>Entelegynae</taxon>
        <taxon>Araneoidea</taxon>
        <taxon>Araneidae</taxon>
        <taxon>Araneus</taxon>
    </lineage>
</organism>
<evidence type="ECO:0000313" key="1">
    <source>
        <dbReference type="EMBL" id="GBO25641.1"/>
    </source>
</evidence>
<sequence length="140" mass="16175">MDVCNPGDKAMSQIYSYSLLYLSVHMHKNRQDNPLTDFGGNRYSPIITRKTPDTRHADGGRYGNGIFHCILGVKEKALFDLTQIEWAEVSFRFVLQSKTNSSPNEVRLVCQTLRLILYPFPSFLRLVYLRQPSSGLFLWR</sequence>
<comment type="caution">
    <text evidence="1">The sequence shown here is derived from an EMBL/GenBank/DDBJ whole genome shotgun (WGS) entry which is preliminary data.</text>
</comment>
<reference evidence="1 2" key="1">
    <citation type="journal article" date="2019" name="Sci. Rep.">
        <title>Orb-weaving spider Araneus ventricosus genome elucidates the spidroin gene catalogue.</title>
        <authorList>
            <person name="Kono N."/>
            <person name="Nakamura H."/>
            <person name="Ohtoshi R."/>
            <person name="Moran D.A.P."/>
            <person name="Shinohara A."/>
            <person name="Yoshida Y."/>
            <person name="Fujiwara M."/>
            <person name="Mori M."/>
            <person name="Tomita M."/>
            <person name="Arakawa K."/>
        </authorList>
    </citation>
    <scope>NUCLEOTIDE SEQUENCE [LARGE SCALE GENOMIC DNA]</scope>
</reference>
<dbReference type="Proteomes" id="UP000499080">
    <property type="component" value="Unassembled WGS sequence"/>
</dbReference>
<keyword evidence="2" id="KW-1185">Reference proteome</keyword>
<accession>A0A4Y2VLY5</accession>